<dbReference type="NCBIfam" id="TIGR01733">
    <property type="entry name" value="AA-adenyl-dom"/>
    <property type="match status" value="1"/>
</dbReference>
<feature type="transmembrane region" description="Helical" evidence="5">
    <location>
        <begin position="1606"/>
        <end position="1631"/>
    </location>
</feature>
<dbReference type="FunFam" id="3.30.300.30:FF:000010">
    <property type="entry name" value="Enterobactin synthetase component F"/>
    <property type="match status" value="1"/>
</dbReference>
<dbReference type="Gene3D" id="3.40.50.12780">
    <property type="entry name" value="N-terminal domain of ligase-like"/>
    <property type="match status" value="1"/>
</dbReference>
<feature type="transmembrane region" description="Helical" evidence="5">
    <location>
        <begin position="1348"/>
        <end position="1369"/>
    </location>
</feature>
<feature type="transmembrane region" description="Helical" evidence="5">
    <location>
        <begin position="1376"/>
        <end position="1398"/>
    </location>
</feature>
<keyword evidence="5" id="KW-1133">Transmembrane helix</keyword>
<proteinExistence type="predicted"/>
<feature type="transmembrane region" description="Helical" evidence="5">
    <location>
        <begin position="1476"/>
        <end position="1496"/>
    </location>
</feature>
<dbReference type="InterPro" id="IPR010071">
    <property type="entry name" value="AA_adenyl_dom"/>
</dbReference>
<dbReference type="CDD" id="cd06173">
    <property type="entry name" value="MFS_MefA_like"/>
    <property type="match status" value="1"/>
</dbReference>
<dbReference type="GO" id="GO:0031177">
    <property type="term" value="F:phosphopantetheine binding"/>
    <property type="evidence" value="ECO:0007669"/>
    <property type="project" value="InterPro"/>
</dbReference>
<protein>
    <recommendedName>
        <fullName evidence="6">Carrier domain-containing protein</fullName>
    </recommendedName>
</protein>
<dbReference type="FunFam" id="3.40.50.980:FF:000001">
    <property type="entry name" value="Non-ribosomal peptide synthetase"/>
    <property type="match status" value="1"/>
</dbReference>
<dbReference type="Proteomes" id="UP000606172">
    <property type="component" value="Unassembled WGS sequence"/>
</dbReference>
<dbReference type="CDD" id="cd19531">
    <property type="entry name" value="LCL_NRPS-like"/>
    <property type="match status" value="1"/>
</dbReference>
<dbReference type="Gene3D" id="3.30.559.10">
    <property type="entry name" value="Chloramphenicol acetyltransferase-like domain"/>
    <property type="match status" value="1"/>
</dbReference>
<accession>A0A919R9I6</accession>
<dbReference type="Gene3D" id="3.40.50.1820">
    <property type="entry name" value="alpha/beta hydrolase"/>
    <property type="match status" value="1"/>
</dbReference>
<feature type="transmembrane region" description="Helical" evidence="5">
    <location>
        <begin position="1522"/>
        <end position="1542"/>
    </location>
</feature>
<dbReference type="InterPro" id="IPR036259">
    <property type="entry name" value="MFS_trans_sf"/>
</dbReference>
<dbReference type="PANTHER" id="PTHR45527:SF1">
    <property type="entry name" value="FATTY ACID SYNTHASE"/>
    <property type="match status" value="1"/>
</dbReference>
<dbReference type="EMBL" id="BOOW01000002">
    <property type="protein sequence ID" value="GII89886.1"/>
    <property type="molecule type" value="Genomic_DNA"/>
</dbReference>
<evidence type="ECO:0000313" key="7">
    <source>
        <dbReference type="EMBL" id="GII89886.1"/>
    </source>
</evidence>
<dbReference type="SUPFAM" id="SSF53474">
    <property type="entry name" value="alpha/beta-Hydrolases"/>
    <property type="match status" value="1"/>
</dbReference>
<dbReference type="SMART" id="SM00824">
    <property type="entry name" value="PKS_TE"/>
    <property type="match status" value="1"/>
</dbReference>
<dbReference type="GO" id="GO:0008610">
    <property type="term" value="P:lipid biosynthetic process"/>
    <property type="evidence" value="ECO:0007669"/>
    <property type="project" value="UniProtKB-ARBA"/>
</dbReference>
<evidence type="ECO:0000256" key="5">
    <source>
        <dbReference type="SAM" id="Phobius"/>
    </source>
</evidence>
<dbReference type="SUPFAM" id="SSF52777">
    <property type="entry name" value="CoA-dependent acyltransferases"/>
    <property type="match status" value="2"/>
</dbReference>
<keyword evidence="3" id="KW-0597">Phosphoprotein</keyword>
<feature type="transmembrane region" description="Helical" evidence="5">
    <location>
        <begin position="1554"/>
        <end position="1576"/>
    </location>
</feature>
<reference evidence="7" key="1">
    <citation type="submission" date="2021-01" db="EMBL/GenBank/DDBJ databases">
        <title>Whole genome shotgun sequence of Sinosporangium siamense NBRC 109515.</title>
        <authorList>
            <person name="Komaki H."/>
            <person name="Tamura T."/>
        </authorList>
    </citation>
    <scope>NUCLEOTIDE SEQUENCE</scope>
    <source>
        <strain evidence="7">NBRC 109515</strain>
    </source>
</reference>
<dbReference type="GO" id="GO:0022857">
    <property type="term" value="F:transmembrane transporter activity"/>
    <property type="evidence" value="ECO:0007669"/>
    <property type="project" value="InterPro"/>
</dbReference>
<dbReference type="GO" id="GO:0072330">
    <property type="term" value="P:monocarboxylic acid biosynthetic process"/>
    <property type="evidence" value="ECO:0007669"/>
    <property type="project" value="UniProtKB-ARBA"/>
</dbReference>
<feature type="region of interest" description="Disordered" evidence="4">
    <location>
        <begin position="1743"/>
        <end position="1763"/>
    </location>
</feature>
<dbReference type="GO" id="GO:0003824">
    <property type="term" value="F:catalytic activity"/>
    <property type="evidence" value="ECO:0007669"/>
    <property type="project" value="InterPro"/>
</dbReference>
<evidence type="ECO:0000256" key="4">
    <source>
        <dbReference type="SAM" id="MobiDB-lite"/>
    </source>
</evidence>
<dbReference type="SUPFAM" id="SSF56801">
    <property type="entry name" value="Acetyl-CoA synthetase-like"/>
    <property type="match status" value="1"/>
</dbReference>
<dbReference type="GO" id="GO:0043041">
    <property type="term" value="P:amino acid activation for nonribosomal peptide biosynthetic process"/>
    <property type="evidence" value="ECO:0007669"/>
    <property type="project" value="TreeGrafter"/>
</dbReference>
<evidence type="ECO:0000259" key="6">
    <source>
        <dbReference type="PROSITE" id="PS50075"/>
    </source>
</evidence>
<dbReference type="InterPro" id="IPR023213">
    <property type="entry name" value="CAT-like_dom_sf"/>
</dbReference>
<feature type="transmembrane region" description="Helical" evidence="5">
    <location>
        <begin position="1449"/>
        <end position="1470"/>
    </location>
</feature>
<keyword evidence="5" id="KW-0812">Transmembrane</keyword>
<dbReference type="Pfam" id="PF00550">
    <property type="entry name" value="PP-binding"/>
    <property type="match status" value="1"/>
</dbReference>
<comment type="caution">
    <text evidence="7">The sequence shown here is derived from an EMBL/GenBank/DDBJ whole genome shotgun (WGS) entry which is preliminary data.</text>
</comment>
<dbReference type="FunFam" id="3.40.50.12780:FF:000012">
    <property type="entry name" value="Non-ribosomal peptide synthetase"/>
    <property type="match status" value="1"/>
</dbReference>
<dbReference type="Pfam" id="PF00975">
    <property type="entry name" value="Thioesterase"/>
    <property type="match status" value="1"/>
</dbReference>
<dbReference type="InterPro" id="IPR009081">
    <property type="entry name" value="PP-bd_ACP"/>
</dbReference>
<dbReference type="Gene3D" id="1.20.1250.20">
    <property type="entry name" value="MFS general substrate transporter like domains"/>
    <property type="match status" value="1"/>
</dbReference>
<dbReference type="InterPro" id="IPR000873">
    <property type="entry name" value="AMP-dep_synth/lig_dom"/>
</dbReference>
<feature type="transmembrane region" description="Helical" evidence="5">
    <location>
        <begin position="1643"/>
        <end position="1666"/>
    </location>
</feature>
<feature type="transmembrane region" description="Helical" evidence="5">
    <location>
        <begin position="1697"/>
        <end position="1715"/>
    </location>
</feature>
<dbReference type="Pfam" id="PF00668">
    <property type="entry name" value="Condensation"/>
    <property type="match status" value="1"/>
</dbReference>
<evidence type="ECO:0000256" key="3">
    <source>
        <dbReference type="ARBA" id="ARBA00022553"/>
    </source>
</evidence>
<dbReference type="PROSITE" id="PS50075">
    <property type="entry name" value="CARRIER"/>
    <property type="match status" value="1"/>
</dbReference>
<dbReference type="GO" id="GO:0044550">
    <property type="term" value="P:secondary metabolite biosynthetic process"/>
    <property type="evidence" value="ECO:0007669"/>
    <property type="project" value="UniProtKB-ARBA"/>
</dbReference>
<dbReference type="PROSITE" id="PS00012">
    <property type="entry name" value="PHOSPHOPANTETHEINE"/>
    <property type="match status" value="1"/>
</dbReference>
<evidence type="ECO:0000313" key="8">
    <source>
        <dbReference type="Proteomes" id="UP000606172"/>
    </source>
</evidence>
<keyword evidence="5" id="KW-0472">Membrane</keyword>
<dbReference type="Gene3D" id="1.10.1200.10">
    <property type="entry name" value="ACP-like"/>
    <property type="match status" value="1"/>
</dbReference>
<feature type="transmembrane region" description="Helical" evidence="5">
    <location>
        <begin position="1583"/>
        <end position="1600"/>
    </location>
</feature>
<keyword evidence="8" id="KW-1185">Reference proteome</keyword>
<dbReference type="Pfam" id="PF00501">
    <property type="entry name" value="AMP-binding"/>
    <property type="match status" value="1"/>
</dbReference>
<dbReference type="InterPro" id="IPR006162">
    <property type="entry name" value="Ppantetheine_attach_site"/>
</dbReference>
<dbReference type="InterPro" id="IPR001031">
    <property type="entry name" value="Thioesterase"/>
</dbReference>
<dbReference type="Gene3D" id="3.30.559.30">
    <property type="entry name" value="Nonribosomal peptide synthetase, condensation domain"/>
    <property type="match status" value="1"/>
</dbReference>
<dbReference type="InterPro" id="IPR029058">
    <property type="entry name" value="AB_hydrolase_fold"/>
</dbReference>
<dbReference type="InterPro" id="IPR020802">
    <property type="entry name" value="TesA-like"/>
</dbReference>
<dbReference type="InterPro" id="IPR020845">
    <property type="entry name" value="AMP-binding_CS"/>
</dbReference>
<dbReference type="InterPro" id="IPR045851">
    <property type="entry name" value="AMP-bd_C_sf"/>
</dbReference>
<dbReference type="InterPro" id="IPR001242">
    <property type="entry name" value="Condensation_dom"/>
</dbReference>
<name>A0A919R9I6_9ACTN</name>
<dbReference type="InterPro" id="IPR025110">
    <property type="entry name" value="AMP-bd_C"/>
</dbReference>
<dbReference type="FunFam" id="1.10.1200.10:FF:000016">
    <property type="entry name" value="Non-ribosomal peptide synthase"/>
    <property type="match status" value="1"/>
</dbReference>
<dbReference type="Pfam" id="PF07690">
    <property type="entry name" value="MFS_1"/>
    <property type="match status" value="1"/>
</dbReference>
<comment type="cofactor">
    <cofactor evidence="1">
        <name>pantetheine 4'-phosphate</name>
        <dbReference type="ChEBI" id="CHEBI:47942"/>
    </cofactor>
</comment>
<dbReference type="Gene3D" id="3.30.300.30">
    <property type="match status" value="1"/>
</dbReference>
<dbReference type="GO" id="GO:0005737">
    <property type="term" value="C:cytoplasm"/>
    <property type="evidence" value="ECO:0007669"/>
    <property type="project" value="TreeGrafter"/>
</dbReference>
<dbReference type="PROSITE" id="PS00455">
    <property type="entry name" value="AMP_BINDING"/>
    <property type="match status" value="1"/>
</dbReference>
<gene>
    <name evidence="7" type="ORF">Ssi02_01170</name>
</gene>
<dbReference type="InterPro" id="IPR020806">
    <property type="entry name" value="PKS_PP-bd"/>
</dbReference>
<dbReference type="Pfam" id="PF13193">
    <property type="entry name" value="AMP-binding_C"/>
    <property type="match status" value="1"/>
</dbReference>
<keyword evidence="2" id="KW-0596">Phosphopantetheine</keyword>
<evidence type="ECO:0000256" key="1">
    <source>
        <dbReference type="ARBA" id="ARBA00001957"/>
    </source>
</evidence>
<evidence type="ECO:0000256" key="2">
    <source>
        <dbReference type="ARBA" id="ARBA00022450"/>
    </source>
</evidence>
<dbReference type="InterPro" id="IPR011701">
    <property type="entry name" value="MFS"/>
</dbReference>
<dbReference type="InterPro" id="IPR036736">
    <property type="entry name" value="ACP-like_sf"/>
</dbReference>
<dbReference type="InterPro" id="IPR042099">
    <property type="entry name" value="ANL_N_sf"/>
</dbReference>
<feature type="domain" description="Carrier" evidence="6">
    <location>
        <begin position="932"/>
        <end position="1010"/>
    </location>
</feature>
<feature type="transmembrane region" description="Helical" evidence="5">
    <location>
        <begin position="1404"/>
        <end position="1428"/>
    </location>
</feature>
<dbReference type="SMART" id="SM00823">
    <property type="entry name" value="PKS_PP"/>
    <property type="match status" value="1"/>
</dbReference>
<dbReference type="CDD" id="cd05930">
    <property type="entry name" value="A_NRPS"/>
    <property type="match status" value="1"/>
</dbReference>
<dbReference type="PANTHER" id="PTHR45527">
    <property type="entry name" value="NONRIBOSOMAL PEPTIDE SYNTHETASE"/>
    <property type="match status" value="1"/>
</dbReference>
<organism evidence="7 8">
    <name type="scientific">Sinosporangium siamense</name>
    <dbReference type="NCBI Taxonomy" id="1367973"/>
    <lineage>
        <taxon>Bacteria</taxon>
        <taxon>Bacillati</taxon>
        <taxon>Actinomycetota</taxon>
        <taxon>Actinomycetes</taxon>
        <taxon>Streptosporangiales</taxon>
        <taxon>Streptosporangiaceae</taxon>
        <taxon>Sinosporangium</taxon>
    </lineage>
</organism>
<dbReference type="SUPFAM" id="SSF103473">
    <property type="entry name" value="MFS general substrate transporter"/>
    <property type="match status" value="1"/>
</dbReference>
<sequence>MFIALRLRGPFSAGVLDEALQEVVARHEVLRTRYAEVDGEPVAVVDAPAGTARRPVLERVDLTHLAPPEREAAASAAAAERVNRPFDLAGEPVLRAALLTLSGDDHVLLLVLHHIAGDGWSLGLLQQELSTLYSAFLAGAESPLPPLAVQYADYAAWLDARGAPPLGVWEQRLSNPPVLELPADRPRPRVKGSAGAVVTRQLPRDLSDGLAKLARRERCTLFMALVAVFNAQLSAYTGQNDICVGSPFASRQRPELEPVIGYFINTMVLRTDTSGDPTFAELLKRVRSVALEAYASEVPFDRLVEALDIKRDLSRTPVFQAELTLRTEDAEISEFGGVPYEPYEAGATQAKFDLALEVKIRAEGLLTHLVYSTDLFEAATVERMSEHFENLVRQVVADPGIRLSALDPRTERERSLLEEWSRATPVPPTASTVHELVEAAAARFPDAPAIVDGDRTLTYSELSRRSGRLARELRALGVGRDDRVAVLVERSPESAVALLGVLKAGGAYVPVDPEQPVDRIAYVLEDSGAAALVADESAPRVAGFCGPVLAVPREAGAEEAPASSAPAVDAGPEDLAYVIYTSGSTGRPKGVAVQHRQILNYLSDVRERFGVGEGERFGLLQSLSFDFGVTVLYLSLMTGGCLHLVPSRVSGLELADYHAQARFDYLKMTPSHLAALTAEVDARRLLPHKTMIFGGEGSSWDWAKELAALGVCEVVNHYGPTETTVGVTTYTVRGDDDVRGPITPIGRPLGHARTYVLDDRLKPVPIGVAGELCIGGDRLAREYLGRPELTAERFVEIDGERVYRTGDLARWSAGGDLVFLGRRDLQVKIRGYRVELGEIDEALRLLPGIAQAVVDARGKPGSLDLVAYLVAEGDRMSVGELRAALAERLPEYMVPTRYVWLPELPLKSHGKVDRAALPEPEAGRPDEGDVEPPSGPVEEIIAAVWADVLDLPVVGALDDFFDLGGHSLLATRVVARLRRELPEDGTPVSVMDLFQHPTVRGLARLAQAGDGGERGLLYRLTRPGPTSLSLVCLPYGGGSAVVYQPLADALPPGVALHAVAVPGHDLGLAEDPRPLAEVAEQCAREILATVEGPLAIYGHCGVGGALAVAVARLLEAEGRELEAVYLGGIFPFARPTKGFLGLWAKVADNDRLRSTRAQLGWLTSLGADLGELSDEQKDFILRNMRHDARQAEEYFTGLLDSRAEPLRAAMVSVVGGEDPTTEYYEERYKEWHFLTGTTALAVIDEAGHYFLKFRAEELAAIVTAVHPALRDETPRDTVRGEGWALEGVSGHQAGPTQAPRERAAPEPTLGRFLTVALGQMVTILGATLTEFAIPIWVYMQTGELAQMALLNVLALMPGVLAAPLVGAIVDRSSRRAVMTAGTAAGLLVQAATAALLWADRLEVWHLYILLTALSVALTFQRVAFTSAIPQLVPKRYLGHANGVAQMTTGVAQFIAPLIAVGLMSVIGLKGILLADIAGYVFALAVLALTVFPATLAHRRRESVGREIAAGFKLSIGQRHFRSMVGFFAVLALLMSPIFLLYSPLVLSFATITEMGYVALCGGLGAAFGGLVMTLWGGPRERRMTGMLLLTLVIAGSCALVGMRQDLVTICIGAFGVSAGLALVNGVYATIIQMKVPQRFHGRVFALNQMVAWSTIPLGVGLVAPFGERVLEPMMAPGGALADTVGAVVGTGPGRGIALMYIVFGVLIAVLVGLALRNRVLAGFDATVPDATPDDLLGIRARKDKSAPQHEAQHNHTSAHEGRA</sequence>